<evidence type="ECO:0000313" key="2">
    <source>
        <dbReference type="EMBL" id="CUG48148.1"/>
    </source>
</evidence>
<gene>
    <name evidence="2" type="ORF">BSAL_80035</name>
</gene>
<sequence>MHSEFDPDAPPSTKKHRTETPSWLGDMLPTLKNPADFAVCHKYHDRTYHGMRFAARPETAWRLIESIPAPPRNSHGTIPFMRDQTMLGKQYPLSDVCDSKPLPSVITISGESGSGKTLSALLAAERVGIPFYTLAKELDFDSLEARLADCNNGSMKQIVVDHLVAQFNGPSYNWRPRVKAEDRVCLVIDDIGPYQRCAHVLCNDETNMLLAGLREYFVAPMMLFLVGSGVESAFTYVNVHSAPPTCVHVAAGDFYYLRRQYSDLSCLWRAIEEHVGPEEINGGIFAQLRRLSGSPRMGSLLALVDTEDVDKFMSTAGCPGEKKSFLRSHATRIVANALNLYQASLPTAVDQMTATTLFGAAFAVACSNEIHRASRSDSPSKEDPTIKMLRTTYGLLFSKEKVFNRDRLQRRYLMTAATVEIGLSGFGMSPPRRSGWRSFAHMMLDLFFLHAHSAACAGGLKIKLSPSVSIKGLDDPLVPIKDFLRAHAYTANSVIRVELKKQVPTYGGGAKMLEEHAELACDGGCKKPCVVMALVGDKAPLTDILVGVLTVEGSEAKKRFRTTHLMLVQLIDCSAALQDWGDPCLQDGGLVERFVVTYESSTSYAEAPSNAKKVPTSAAVERSNNALKITRENCAHAFYPTEWENESFVPEPYWTFGVARLSLL</sequence>
<dbReference type="Proteomes" id="UP000051952">
    <property type="component" value="Unassembled WGS sequence"/>
</dbReference>
<reference evidence="3" key="1">
    <citation type="submission" date="2015-09" db="EMBL/GenBank/DDBJ databases">
        <authorList>
            <consortium name="Pathogen Informatics"/>
        </authorList>
    </citation>
    <scope>NUCLEOTIDE SEQUENCE [LARGE SCALE GENOMIC DNA]</scope>
    <source>
        <strain evidence="3">Lake Konstanz</strain>
    </source>
</reference>
<dbReference type="AlphaFoldDB" id="A0A0S4IY91"/>
<dbReference type="InterPro" id="IPR027417">
    <property type="entry name" value="P-loop_NTPase"/>
</dbReference>
<name>A0A0S4IY91_BODSA</name>
<feature type="region of interest" description="Disordered" evidence="1">
    <location>
        <begin position="1"/>
        <end position="23"/>
    </location>
</feature>
<dbReference type="EMBL" id="CYKH01000832">
    <property type="protein sequence ID" value="CUG48148.1"/>
    <property type="molecule type" value="Genomic_DNA"/>
</dbReference>
<organism evidence="2 3">
    <name type="scientific">Bodo saltans</name>
    <name type="common">Flagellated protozoan</name>
    <dbReference type="NCBI Taxonomy" id="75058"/>
    <lineage>
        <taxon>Eukaryota</taxon>
        <taxon>Discoba</taxon>
        <taxon>Euglenozoa</taxon>
        <taxon>Kinetoplastea</taxon>
        <taxon>Metakinetoplastina</taxon>
        <taxon>Eubodonida</taxon>
        <taxon>Bodonidae</taxon>
        <taxon>Bodo</taxon>
    </lineage>
</organism>
<evidence type="ECO:0000313" key="3">
    <source>
        <dbReference type="Proteomes" id="UP000051952"/>
    </source>
</evidence>
<dbReference type="SUPFAM" id="SSF52540">
    <property type="entry name" value="P-loop containing nucleoside triphosphate hydrolases"/>
    <property type="match status" value="1"/>
</dbReference>
<dbReference type="VEuPathDB" id="TriTrypDB:BSAL_80035"/>
<evidence type="ECO:0000256" key="1">
    <source>
        <dbReference type="SAM" id="MobiDB-lite"/>
    </source>
</evidence>
<proteinExistence type="predicted"/>
<protein>
    <submittedName>
        <fullName evidence="2">Uncharacterized protein</fullName>
    </submittedName>
</protein>
<accession>A0A0S4IY91</accession>
<keyword evidence="3" id="KW-1185">Reference proteome</keyword>